<dbReference type="AlphaFoldDB" id="A0A974D3M7"/>
<reference evidence="2" key="1">
    <citation type="journal article" date="2016" name="Nature">
        <title>Genome evolution in the allotetraploid frog Xenopus laevis.</title>
        <authorList>
            <person name="Session A.M."/>
            <person name="Uno Y."/>
            <person name="Kwon T."/>
            <person name="Chapman J.A."/>
            <person name="Toyoda A."/>
            <person name="Takahashi S."/>
            <person name="Fukui A."/>
            <person name="Hikosaka A."/>
            <person name="Suzuki A."/>
            <person name="Kondo M."/>
            <person name="van Heeringen S.J."/>
            <person name="Quigley I."/>
            <person name="Heinz S."/>
            <person name="Ogino H."/>
            <person name="Ochi H."/>
            <person name="Hellsten U."/>
            <person name="Lyons J.B."/>
            <person name="Simakov O."/>
            <person name="Putnam N."/>
            <person name="Stites J."/>
            <person name="Kuroki Y."/>
            <person name="Tanaka T."/>
            <person name="Michiue T."/>
            <person name="Watanabe M."/>
            <person name="Bogdanovic O."/>
            <person name="Lister R."/>
            <person name="Georgiou G."/>
            <person name="Paranjpe S.S."/>
            <person name="van Kruijsbergen I."/>
            <person name="Shu S."/>
            <person name="Carlson J."/>
            <person name="Kinoshita T."/>
            <person name="Ohta Y."/>
            <person name="Mawaribuchi S."/>
            <person name="Jenkins J."/>
            <person name="Grimwood J."/>
            <person name="Schmutz J."/>
            <person name="Mitros T."/>
            <person name="Mozaffari S.V."/>
            <person name="Suzuki Y."/>
            <person name="Haramoto Y."/>
            <person name="Yamamoto T.S."/>
            <person name="Takagi C."/>
            <person name="Heald R."/>
            <person name="Miller K."/>
            <person name="Haudenschild C."/>
            <person name="Kitzman J."/>
            <person name="Nakayama T."/>
            <person name="Izutsu Y."/>
            <person name="Robert J."/>
            <person name="Fortriede J."/>
            <person name="Burns K."/>
            <person name="Lotay V."/>
            <person name="Karimi K."/>
            <person name="Yasuoka Y."/>
            <person name="Dichmann D.S."/>
            <person name="Flajnik M.F."/>
            <person name="Houston D.W."/>
            <person name="Shendure J."/>
            <person name="DuPasquier L."/>
            <person name="Vize P.D."/>
            <person name="Zorn A.M."/>
            <person name="Ito M."/>
            <person name="Marcotte E.M."/>
            <person name="Wallingford J.B."/>
            <person name="Ito Y."/>
            <person name="Asashima M."/>
            <person name="Ueno N."/>
            <person name="Matsuda Y."/>
            <person name="Veenstra G.J."/>
            <person name="Fujiyama A."/>
            <person name="Harland R.M."/>
            <person name="Taira M."/>
            <person name="Rokhsar D.S."/>
        </authorList>
    </citation>
    <scope>NUCLEOTIDE SEQUENCE [LARGE SCALE GENOMIC DNA]</scope>
    <source>
        <strain evidence="2">J</strain>
    </source>
</reference>
<proteinExistence type="predicted"/>
<dbReference type="Proteomes" id="UP000694892">
    <property type="component" value="Chromosome 4L"/>
</dbReference>
<dbReference type="EMBL" id="CM004472">
    <property type="protein sequence ID" value="OCT83727.1"/>
    <property type="molecule type" value="Genomic_DNA"/>
</dbReference>
<gene>
    <name evidence="1" type="ORF">XELAEV_18021865mg</name>
</gene>
<sequence>MRMKIRDRKQQIRGKEEQIVCVFRTHVFYTSTSMLYPAVLSCAIDSTGPFSCWVGCTWHKAEMSKLLTSNSCELQLPEASAKP</sequence>
<evidence type="ECO:0000313" key="1">
    <source>
        <dbReference type="EMBL" id="OCT83727.1"/>
    </source>
</evidence>
<protein>
    <submittedName>
        <fullName evidence="1">Uncharacterized protein</fullName>
    </submittedName>
</protein>
<organism evidence="1 2">
    <name type="scientific">Xenopus laevis</name>
    <name type="common">African clawed frog</name>
    <dbReference type="NCBI Taxonomy" id="8355"/>
    <lineage>
        <taxon>Eukaryota</taxon>
        <taxon>Metazoa</taxon>
        <taxon>Chordata</taxon>
        <taxon>Craniata</taxon>
        <taxon>Vertebrata</taxon>
        <taxon>Euteleostomi</taxon>
        <taxon>Amphibia</taxon>
        <taxon>Batrachia</taxon>
        <taxon>Anura</taxon>
        <taxon>Pipoidea</taxon>
        <taxon>Pipidae</taxon>
        <taxon>Xenopodinae</taxon>
        <taxon>Xenopus</taxon>
        <taxon>Xenopus</taxon>
    </lineage>
</organism>
<name>A0A974D3M7_XENLA</name>
<accession>A0A974D3M7</accession>
<evidence type="ECO:0000313" key="2">
    <source>
        <dbReference type="Proteomes" id="UP000694892"/>
    </source>
</evidence>